<reference evidence="2 3" key="1">
    <citation type="journal article" date="2017" name="G3 (Bethesda)">
        <title>First Draft Genome Sequence of the Pathogenic Fungus Lomentospora prolificans (Formerly Scedosporium prolificans).</title>
        <authorList>
            <person name="Luo R."/>
            <person name="Zimin A."/>
            <person name="Workman R."/>
            <person name="Fan Y."/>
            <person name="Pertea G."/>
            <person name="Grossman N."/>
            <person name="Wear M.P."/>
            <person name="Jia B."/>
            <person name="Miller H."/>
            <person name="Casadevall A."/>
            <person name="Timp W."/>
            <person name="Zhang S.X."/>
            <person name="Salzberg S.L."/>
        </authorList>
    </citation>
    <scope>NUCLEOTIDE SEQUENCE [LARGE SCALE GENOMIC DNA]</scope>
    <source>
        <strain evidence="2 3">JHH-5317</strain>
    </source>
</reference>
<dbReference type="STRING" id="41688.A0A2N3N817"/>
<evidence type="ECO:0000313" key="3">
    <source>
        <dbReference type="Proteomes" id="UP000233524"/>
    </source>
</evidence>
<organism evidence="2 3">
    <name type="scientific">Lomentospora prolificans</name>
    <dbReference type="NCBI Taxonomy" id="41688"/>
    <lineage>
        <taxon>Eukaryota</taxon>
        <taxon>Fungi</taxon>
        <taxon>Dikarya</taxon>
        <taxon>Ascomycota</taxon>
        <taxon>Pezizomycotina</taxon>
        <taxon>Sordariomycetes</taxon>
        <taxon>Hypocreomycetidae</taxon>
        <taxon>Microascales</taxon>
        <taxon>Microascaceae</taxon>
        <taxon>Lomentospora</taxon>
    </lineage>
</organism>
<feature type="domain" description="F-box" evidence="1">
    <location>
        <begin position="1"/>
        <end position="46"/>
    </location>
</feature>
<gene>
    <name evidence="2" type="ORF">jhhlp_004982</name>
</gene>
<dbReference type="SUPFAM" id="SSF81383">
    <property type="entry name" value="F-box domain"/>
    <property type="match status" value="1"/>
</dbReference>
<name>A0A2N3N817_9PEZI</name>
<dbReference type="VEuPathDB" id="FungiDB:jhhlp_004982"/>
<dbReference type="PROSITE" id="PS50181">
    <property type="entry name" value="FBOX"/>
    <property type="match status" value="1"/>
</dbReference>
<sequence length="463" mass="51040">MHLLNLPVEVLQRIAALCTLSDILHLSMTCRHLHATCHDNFVFQESFLQHMDTPISNNVPTQNTVRDLIQAALAEKNEREKKAIWARLTAAASRIGPLTDELNLLLRPYNMLPHASALPWPLPLIRPVTTIASTLSSLAVLGYPTTDKAPVPLALSGFLTHVLDARFQEQRTSLDPVQVAQASFCLATGNLANRVLHNMAPLTKRTAEYMIQDHNVNFFDSQAAGFLAAACMPWLLSSDPRVAIRDDLPYLPALPLMNVDKSIMQSGAGGSIPIPDGGELGPLNEALPLPVQETSGLSKLVSSMNAFNCAPSWQSWLRTCVDGLIDDLENGEWIGYYSVGLRNDTGVDAPLRNIRFRTAQDPIDENNVRLTAENCMDGVGRFRLEGRVSRLTGSVDLKKEYYGSHRWQNTGWLTPLGIAGYWDADSTECAGFIWMYKKEWAKKPAAKVAPVQDDVAEASDGEE</sequence>
<dbReference type="Pfam" id="PF12937">
    <property type="entry name" value="F-box-like"/>
    <property type="match status" value="1"/>
</dbReference>
<accession>A0A2N3N817</accession>
<dbReference type="EMBL" id="NLAX01000095">
    <property type="protein sequence ID" value="PKS08596.1"/>
    <property type="molecule type" value="Genomic_DNA"/>
</dbReference>
<dbReference type="OrthoDB" id="5139943at2759"/>
<dbReference type="AlphaFoldDB" id="A0A2N3N817"/>
<proteinExistence type="predicted"/>
<dbReference type="InParanoid" id="A0A2N3N817"/>
<protein>
    <recommendedName>
        <fullName evidence="1">F-box domain-containing protein</fullName>
    </recommendedName>
</protein>
<evidence type="ECO:0000259" key="1">
    <source>
        <dbReference type="PROSITE" id="PS50181"/>
    </source>
</evidence>
<dbReference type="Proteomes" id="UP000233524">
    <property type="component" value="Unassembled WGS sequence"/>
</dbReference>
<keyword evidence="3" id="KW-1185">Reference proteome</keyword>
<dbReference type="InterPro" id="IPR036047">
    <property type="entry name" value="F-box-like_dom_sf"/>
</dbReference>
<dbReference type="CDD" id="cd09917">
    <property type="entry name" value="F-box_SF"/>
    <property type="match status" value="1"/>
</dbReference>
<dbReference type="InterPro" id="IPR001810">
    <property type="entry name" value="F-box_dom"/>
</dbReference>
<evidence type="ECO:0000313" key="2">
    <source>
        <dbReference type="EMBL" id="PKS08596.1"/>
    </source>
</evidence>
<comment type="caution">
    <text evidence="2">The sequence shown here is derived from an EMBL/GenBank/DDBJ whole genome shotgun (WGS) entry which is preliminary data.</text>
</comment>
<dbReference type="Gene3D" id="1.20.1280.50">
    <property type="match status" value="1"/>
</dbReference>